<sequence>MARARNIKPGFFTNDELGELSPLARLAFIGLWGQADFNGNIKCKPKRLKVEILPYDNVEFGKLLEELEGHGFVQQYQVDGESYLHVVNFRKHQRPHKNEVLRGTDIPAPPADDRPTGPKPEQNSSETEQGRYENRSNPPDTGYRIPDTGYRIPDTGYRIPD</sequence>
<organism evidence="2 3">
    <name type="scientific">Marinobacter guineae</name>
    <dbReference type="NCBI Taxonomy" id="432303"/>
    <lineage>
        <taxon>Bacteria</taxon>
        <taxon>Pseudomonadati</taxon>
        <taxon>Pseudomonadota</taxon>
        <taxon>Gammaproteobacteria</taxon>
        <taxon>Pseudomonadales</taxon>
        <taxon>Marinobacteraceae</taxon>
        <taxon>Marinobacter</taxon>
    </lineage>
</organism>
<protein>
    <submittedName>
        <fullName evidence="2">Uncharacterized protein</fullName>
    </submittedName>
</protein>
<dbReference type="AlphaFoldDB" id="A0A2G1VDH4"/>
<name>A0A2G1VDH4_9GAMM</name>
<reference evidence="2 3" key="1">
    <citation type="submission" date="2017-09" db="EMBL/GenBank/DDBJ databases">
        <title>The draft genome sequences of Marinobacter guineae M3B.</title>
        <authorList>
            <person name="Cao J."/>
        </authorList>
    </citation>
    <scope>NUCLEOTIDE SEQUENCE [LARGE SCALE GENOMIC DNA]</scope>
    <source>
        <strain evidence="2 3">M3B</strain>
    </source>
</reference>
<evidence type="ECO:0000313" key="3">
    <source>
        <dbReference type="Proteomes" id="UP000229044"/>
    </source>
</evidence>
<keyword evidence="3" id="KW-1185">Reference proteome</keyword>
<dbReference type="Proteomes" id="UP000229044">
    <property type="component" value="Unassembled WGS sequence"/>
</dbReference>
<dbReference type="EMBL" id="NTFI01000004">
    <property type="protein sequence ID" value="PHQ24786.1"/>
    <property type="molecule type" value="Genomic_DNA"/>
</dbReference>
<evidence type="ECO:0000313" key="2">
    <source>
        <dbReference type="EMBL" id="PHQ24786.1"/>
    </source>
</evidence>
<comment type="caution">
    <text evidence="2">The sequence shown here is derived from an EMBL/GenBank/DDBJ whole genome shotgun (WGS) entry which is preliminary data.</text>
</comment>
<proteinExistence type="predicted"/>
<gene>
    <name evidence="2" type="ORF">CLH62_14580</name>
</gene>
<feature type="region of interest" description="Disordered" evidence="1">
    <location>
        <begin position="93"/>
        <end position="161"/>
    </location>
</feature>
<feature type="non-terminal residue" evidence="2">
    <location>
        <position position="161"/>
    </location>
</feature>
<evidence type="ECO:0000256" key="1">
    <source>
        <dbReference type="SAM" id="MobiDB-lite"/>
    </source>
</evidence>
<accession>A0A2G1VDH4</accession>